<dbReference type="GO" id="GO:0016787">
    <property type="term" value="F:hydrolase activity"/>
    <property type="evidence" value="ECO:0007669"/>
    <property type="project" value="UniProtKB-KW"/>
</dbReference>
<dbReference type="AlphaFoldDB" id="A0A2G9ZNT2"/>
<evidence type="ECO:0000256" key="10">
    <source>
        <dbReference type="RuleBase" id="RU361274"/>
    </source>
</evidence>
<evidence type="ECO:0000256" key="2">
    <source>
        <dbReference type="ARBA" id="ARBA00007353"/>
    </source>
</evidence>
<dbReference type="EMBL" id="PCSE01000025">
    <property type="protein sequence ID" value="PIP34836.1"/>
    <property type="molecule type" value="Genomic_DNA"/>
</dbReference>
<comment type="catalytic activity">
    <reaction evidence="9">
        <text>S-methyl-5'-thioadenosine + phosphate = 5-(methylsulfanyl)-alpha-D-ribose 1-phosphate + adenine</text>
        <dbReference type="Rhea" id="RHEA:11852"/>
        <dbReference type="ChEBI" id="CHEBI:16708"/>
        <dbReference type="ChEBI" id="CHEBI:17509"/>
        <dbReference type="ChEBI" id="CHEBI:43474"/>
        <dbReference type="ChEBI" id="CHEBI:58533"/>
        <dbReference type="EC" id="2.4.2.28"/>
    </reaction>
    <physiologicalReaction direction="left-to-right" evidence="9">
        <dbReference type="Rhea" id="RHEA:11853"/>
    </physiologicalReaction>
</comment>
<comment type="catalytic activity">
    <reaction evidence="1">
        <text>inosine + phosphate = alpha-D-ribose 1-phosphate + hypoxanthine</text>
        <dbReference type="Rhea" id="RHEA:27646"/>
        <dbReference type="ChEBI" id="CHEBI:17368"/>
        <dbReference type="ChEBI" id="CHEBI:17596"/>
        <dbReference type="ChEBI" id="CHEBI:43474"/>
        <dbReference type="ChEBI" id="CHEBI:57720"/>
        <dbReference type="EC" id="2.4.2.1"/>
    </reaction>
    <physiologicalReaction direction="left-to-right" evidence="1">
        <dbReference type="Rhea" id="RHEA:27647"/>
    </physiologicalReaction>
</comment>
<evidence type="ECO:0000256" key="3">
    <source>
        <dbReference type="ARBA" id="ARBA00022679"/>
    </source>
</evidence>
<keyword evidence="3" id="KW-0808">Transferase</keyword>
<reference evidence="11 12" key="1">
    <citation type="submission" date="2017-09" db="EMBL/GenBank/DDBJ databases">
        <title>Depth-based differentiation of microbial function through sediment-hosted aquifers and enrichment of novel symbionts in the deep terrestrial subsurface.</title>
        <authorList>
            <person name="Probst A.J."/>
            <person name="Ladd B."/>
            <person name="Jarett J.K."/>
            <person name="Geller-Mcgrath D.E."/>
            <person name="Sieber C.M."/>
            <person name="Emerson J.B."/>
            <person name="Anantharaman K."/>
            <person name="Thomas B.C."/>
            <person name="Malmstrom R."/>
            <person name="Stieglmeier M."/>
            <person name="Klingl A."/>
            <person name="Woyke T."/>
            <person name="Ryan C.M."/>
            <person name="Banfield J.F."/>
        </authorList>
    </citation>
    <scope>NUCLEOTIDE SEQUENCE [LARGE SCALE GENOMIC DNA]</scope>
    <source>
        <strain evidence="11">CG23_combo_of_CG06-09_8_20_14_all_41_10</strain>
    </source>
</reference>
<dbReference type="InterPro" id="IPR003730">
    <property type="entry name" value="Cu_polyphenol_OxRdtase"/>
</dbReference>
<evidence type="ECO:0000256" key="9">
    <source>
        <dbReference type="ARBA" id="ARBA00049893"/>
    </source>
</evidence>
<comment type="catalytic activity">
    <reaction evidence="8">
        <text>adenosine + phosphate = alpha-D-ribose 1-phosphate + adenine</text>
        <dbReference type="Rhea" id="RHEA:27642"/>
        <dbReference type="ChEBI" id="CHEBI:16335"/>
        <dbReference type="ChEBI" id="CHEBI:16708"/>
        <dbReference type="ChEBI" id="CHEBI:43474"/>
        <dbReference type="ChEBI" id="CHEBI:57720"/>
        <dbReference type="EC" id="2.4.2.1"/>
    </reaction>
    <physiologicalReaction direction="left-to-right" evidence="8">
        <dbReference type="Rhea" id="RHEA:27643"/>
    </physiologicalReaction>
</comment>
<dbReference type="GO" id="GO:0017061">
    <property type="term" value="F:S-methyl-5-thioadenosine phosphorylase activity"/>
    <property type="evidence" value="ECO:0007669"/>
    <property type="project" value="UniProtKB-EC"/>
</dbReference>
<evidence type="ECO:0000256" key="5">
    <source>
        <dbReference type="ARBA" id="ARBA00022801"/>
    </source>
</evidence>
<evidence type="ECO:0000256" key="4">
    <source>
        <dbReference type="ARBA" id="ARBA00022723"/>
    </source>
</evidence>
<keyword evidence="5" id="KW-0378">Hydrolase</keyword>
<keyword evidence="6" id="KW-0862">Zinc</keyword>
<dbReference type="SUPFAM" id="SSF64438">
    <property type="entry name" value="CNF1/YfiH-like putative cysteine hydrolases"/>
    <property type="match status" value="1"/>
</dbReference>
<proteinExistence type="inferred from homology"/>
<dbReference type="Pfam" id="PF02578">
    <property type="entry name" value="Cu-oxidase_4"/>
    <property type="match status" value="1"/>
</dbReference>
<comment type="catalytic activity">
    <reaction evidence="7">
        <text>adenosine + H2O + H(+) = inosine + NH4(+)</text>
        <dbReference type="Rhea" id="RHEA:24408"/>
        <dbReference type="ChEBI" id="CHEBI:15377"/>
        <dbReference type="ChEBI" id="CHEBI:15378"/>
        <dbReference type="ChEBI" id="CHEBI:16335"/>
        <dbReference type="ChEBI" id="CHEBI:17596"/>
        <dbReference type="ChEBI" id="CHEBI:28938"/>
        <dbReference type="EC" id="3.5.4.4"/>
    </reaction>
    <physiologicalReaction direction="left-to-right" evidence="7">
        <dbReference type="Rhea" id="RHEA:24409"/>
    </physiologicalReaction>
</comment>
<evidence type="ECO:0000313" key="11">
    <source>
        <dbReference type="EMBL" id="PIP34836.1"/>
    </source>
</evidence>
<dbReference type="Proteomes" id="UP000231408">
    <property type="component" value="Unassembled WGS sequence"/>
</dbReference>
<dbReference type="GO" id="GO:0005507">
    <property type="term" value="F:copper ion binding"/>
    <property type="evidence" value="ECO:0007669"/>
    <property type="project" value="TreeGrafter"/>
</dbReference>
<name>A0A2G9ZNT2_9BACT</name>
<comment type="similarity">
    <text evidence="2 10">Belongs to the purine nucleoside phosphorylase YfiH/LACC1 family.</text>
</comment>
<dbReference type="PANTHER" id="PTHR30616:SF2">
    <property type="entry name" value="PURINE NUCLEOSIDE PHOSPHORYLASE LACC1"/>
    <property type="match status" value="1"/>
</dbReference>
<dbReference type="NCBIfam" id="TIGR00726">
    <property type="entry name" value="peptidoglycan editing factor PgeF"/>
    <property type="match status" value="1"/>
</dbReference>
<protein>
    <recommendedName>
        <fullName evidence="10">Purine nucleoside phosphorylase</fullName>
    </recommendedName>
</protein>
<dbReference type="InterPro" id="IPR011324">
    <property type="entry name" value="Cytotoxic_necrot_fac-like_cat"/>
</dbReference>
<dbReference type="Gene3D" id="3.60.140.10">
    <property type="entry name" value="CNF1/YfiH-like putative cysteine hydrolases"/>
    <property type="match status" value="1"/>
</dbReference>
<dbReference type="CDD" id="cd16833">
    <property type="entry name" value="YfiH"/>
    <property type="match status" value="1"/>
</dbReference>
<evidence type="ECO:0000256" key="6">
    <source>
        <dbReference type="ARBA" id="ARBA00022833"/>
    </source>
</evidence>
<comment type="caution">
    <text evidence="11">The sequence shown here is derived from an EMBL/GenBank/DDBJ whole genome shotgun (WGS) entry which is preliminary data.</text>
</comment>
<evidence type="ECO:0000256" key="1">
    <source>
        <dbReference type="ARBA" id="ARBA00000553"/>
    </source>
</evidence>
<keyword evidence="4" id="KW-0479">Metal-binding</keyword>
<dbReference type="PANTHER" id="PTHR30616">
    <property type="entry name" value="UNCHARACTERIZED PROTEIN YFIH"/>
    <property type="match status" value="1"/>
</dbReference>
<organism evidence="11 12">
    <name type="scientific">Candidatus Falkowbacteria bacterium CG23_combo_of_CG06-09_8_20_14_all_41_10</name>
    <dbReference type="NCBI Taxonomy" id="1974571"/>
    <lineage>
        <taxon>Bacteria</taxon>
        <taxon>Candidatus Falkowiibacteriota</taxon>
    </lineage>
</organism>
<evidence type="ECO:0000256" key="7">
    <source>
        <dbReference type="ARBA" id="ARBA00047989"/>
    </source>
</evidence>
<accession>A0A2G9ZNT2</accession>
<evidence type="ECO:0000313" key="12">
    <source>
        <dbReference type="Proteomes" id="UP000231408"/>
    </source>
</evidence>
<gene>
    <name evidence="11" type="ORF">COX21_00775</name>
</gene>
<sequence>MVTRLWIIIGRCFFNSFNKRVMAADLVHGNKVTVVDDWTLGNIITGCDALVTASPDLILSITVADCLPVYFSDRIKKVVGLAHAGWRGVENKISQAVVKALVQNYNSNQSDIEVFIGPYIGVCHFEVQKDVLGKFSLWPDFAVKRAGKTFIDLAGIVKRQLLDVGIVNIDISSECAYCLKDKYFSFRRDNPGEDNLEVMAAYIGLK</sequence>
<dbReference type="InterPro" id="IPR038371">
    <property type="entry name" value="Cu_polyphenol_OxRdtase_sf"/>
</dbReference>
<evidence type="ECO:0000256" key="8">
    <source>
        <dbReference type="ARBA" id="ARBA00048968"/>
    </source>
</evidence>